<dbReference type="BioCyc" id="PMAR862515-HMP:GMOO-312-MONOMER"/>
<dbReference type="Proteomes" id="UP000004394">
    <property type="component" value="Unassembled WGS sequence"/>
</dbReference>
<name>E0NQ51_9BACT</name>
<dbReference type="EMBL" id="AEEI01000012">
    <property type="protein sequence ID" value="EFM02744.1"/>
    <property type="molecule type" value="Genomic_DNA"/>
</dbReference>
<sequence length="53" mass="6287">MNFIFFYLVFVAKGLFYIYSLEALSVYSDMIGQNSNCIKDKLSNREQTTETWF</sequence>
<organism evidence="1 2">
    <name type="scientific">Hoylesella marshii DSM 16973 = JCM 13450</name>
    <dbReference type="NCBI Taxonomy" id="862515"/>
    <lineage>
        <taxon>Bacteria</taxon>
        <taxon>Pseudomonadati</taxon>
        <taxon>Bacteroidota</taxon>
        <taxon>Bacteroidia</taxon>
        <taxon>Bacteroidales</taxon>
        <taxon>Prevotellaceae</taxon>
        <taxon>Hoylesella</taxon>
    </lineage>
</organism>
<evidence type="ECO:0000313" key="1">
    <source>
        <dbReference type="EMBL" id="EFM02744.1"/>
    </source>
</evidence>
<protein>
    <submittedName>
        <fullName evidence="1">Uncharacterized protein</fullName>
    </submittedName>
</protein>
<accession>E0NQ51</accession>
<gene>
    <name evidence="1" type="ORF">HMPREF0658_0302</name>
</gene>
<dbReference type="AlphaFoldDB" id="E0NQ51"/>
<evidence type="ECO:0000313" key="2">
    <source>
        <dbReference type="Proteomes" id="UP000004394"/>
    </source>
</evidence>
<proteinExistence type="predicted"/>
<keyword evidence="2" id="KW-1185">Reference proteome</keyword>
<reference evidence="1" key="1">
    <citation type="submission" date="2010-07" db="EMBL/GenBank/DDBJ databases">
        <authorList>
            <person name="Muzny D."/>
            <person name="Qin X."/>
            <person name="Deng J."/>
            <person name="Jiang H."/>
            <person name="Liu Y."/>
            <person name="Qu J."/>
            <person name="Song X.-Z."/>
            <person name="Zhang L."/>
            <person name="Thornton R."/>
            <person name="Coyle M."/>
            <person name="Francisco L."/>
            <person name="Jackson L."/>
            <person name="Javaid M."/>
            <person name="Korchina V."/>
            <person name="Kovar C."/>
            <person name="Mata R."/>
            <person name="Mathew T."/>
            <person name="Ngo R."/>
            <person name="Nguyen L."/>
            <person name="Nguyen N."/>
            <person name="Okwuonu G."/>
            <person name="Ongeri F."/>
            <person name="Pham C."/>
            <person name="Simmons D."/>
            <person name="Wilczek-Boney K."/>
            <person name="Hale W."/>
            <person name="Jakkamsetti A."/>
            <person name="Pham P."/>
            <person name="Ruth R."/>
            <person name="San Lucas F."/>
            <person name="Warren J."/>
            <person name="Zhang J."/>
            <person name="Zhao Z."/>
            <person name="Zhou C."/>
            <person name="Zhu D."/>
            <person name="Lee S."/>
            <person name="Bess C."/>
            <person name="Blankenburg K."/>
            <person name="Forbes L."/>
            <person name="Fu Q."/>
            <person name="Gubbala S."/>
            <person name="Hirani K."/>
            <person name="Jayaseelan J.C."/>
            <person name="Lara F."/>
            <person name="Munidasa M."/>
            <person name="Palculict T."/>
            <person name="Patil S."/>
            <person name="Pu L.-L."/>
            <person name="Saada N."/>
            <person name="Tang L."/>
            <person name="Weissenberger G."/>
            <person name="Zhu Y."/>
            <person name="Hemphill L."/>
            <person name="Shang Y."/>
            <person name="Youmans B."/>
            <person name="Ayvaz T."/>
            <person name="Ross M."/>
            <person name="Santibanez J."/>
            <person name="Aqrawi P."/>
            <person name="Gross S."/>
            <person name="Joshi V."/>
            <person name="Fowler G."/>
            <person name="Nazareth L."/>
            <person name="Reid J."/>
            <person name="Worley K."/>
            <person name="Petrosino J."/>
            <person name="Highlander S."/>
            <person name="Gibbs R."/>
        </authorList>
    </citation>
    <scope>NUCLEOTIDE SEQUENCE [LARGE SCALE GENOMIC DNA]</scope>
    <source>
        <strain evidence="1">DSM 16973</strain>
    </source>
</reference>
<dbReference type="STRING" id="862515.HMPREF0658_0302"/>
<dbReference type="HOGENOM" id="CLU_3064772_0_0_10"/>
<comment type="caution">
    <text evidence="1">The sequence shown here is derived from an EMBL/GenBank/DDBJ whole genome shotgun (WGS) entry which is preliminary data.</text>
</comment>